<gene>
    <name evidence="1" type="ORF">HMPREF0542_10564</name>
</gene>
<comment type="caution">
    <text evidence="1">The sequence shown here is derived from an EMBL/GenBank/DDBJ whole genome shotgun (WGS) entry which is preliminary data.</text>
</comment>
<dbReference type="AlphaFoldDB" id="E7FNT7"/>
<dbReference type="Proteomes" id="UP000004099">
    <property type="component" value="Unassembled WGS sequence"/>
</dbReference>
<evidence type="ECO:0000313" key="2">
    <source>
        <dbReference type="Proteomes" id="UP000004099"/>
    </source>
</evidence>
<dbReference type="HOGENOM" id="CLU_3119228_0_0_9"/>
<name>E7FNT7_9LACO</name>
<organism evidence="1 2">
    <name type="scientific">Ligilactobacillus ruminis ATCC 25644</name>
    <dbReference type="NCBI Taxonomy" id="525362"/>
    <lineage>
        <taxon>Bacteria</taxon>
        <taxon>Bacillati</taxon>
        <taxon>Bacillota</taxon>
        <taxon>Bacilli</taxon>
        <taxon>Lactobacillales</taxon>
        <taxon>Lactobacillaceae</taxon>
        <taxon>Ligilactobacillus</taxon>
    </lineage>
</organism>
<proteinExistence type="predicted"/>
<dbReference type="EMBL" id="ACGS02000024">
    <property type="protein sequence ID" value="EFZ35340.1"/>
    <property type="molecule type" value="Genomic_DNA"/>
</dbReference>
<sequence length="50" mass="5676">MIDSTFQKLASAAETIREYVGVHHGFQRTFLNLGLKHCNISIAVILEVFR</sequence>
<accession>E7FNT7</accession>
<dbReference type="PATRIC" id="fig|525362.12.peg.569"/>
<reference evidence="1 2" key="1">
    <citation type="submission" date="2011-01" db="EMBL/GenBank/DDBJ databases">
        <authorList>
            <person name="Muzny D."/>
            <person name="Qin X."/>
            <person name="Buhay C."/>
            <person name="Dugan-Rocha S."/>
            <person name="Ding Y."/>
            <person name="Chen G."/>
            <person name="Hawes A."/>
            <person name="Holder M."/>
            <person name="Jhangiani S."/>
            <person name="Johnson A."/>
            <person name="Khan Z."/>
            <person name="Li Z."/>
            <person name="Liu W."/>
            <person name="Liu X."/>
            <person name="Perez L."/>
            <person name="Shen H."/>
            <person name="Wang Q."/>
            <person name="Watt J."/>
            <person name="Xi L."/>
            <person name="Xin Y."/>
            <person name="Zhou J."/>
            <person name="Deng J."/>
            <person name="Jiang H."/>
            <person name="Liu Y."/>
            <person name="Qu J."/>
            <person name="Song X.-Z."/>
            <person name="Zhang L."/>
            <person name="Villasana D."/>
            <person name="Johnson A."/>
            <person name="Liu J."/>
            <person name="Liyanage D."/>
            <person name="Lorensuhewa L."/>
            <person name="Robinson T."/>
            <person name="Song A."/>
            <person name="Song B.-B."/>
            <person name="Dinh H."/>
            <person name="Thornton R."/>
            <person name="Coyle M."/>
            <person name="Francisco L."/>
            <person name="Jackson L."/>
            <person name="Javaid M."/>
            <person name="Korchina V."/>
            <person name="Kovar C."/>
            <person name="Mata R."/>
            <person name="Mathew T."/>
            <person name="Ngo R."/>
            <person name="Nguyen L."/>
            <person name="Nguyen N."/>
            <person name="Okwuonu G."/>
            <person name="Ongeri F."/>
            <person name="Pham C."/>
            <person name="Simmons D."/>
            <person name="Wilczek-Boney K."/>
            <person name="Hale W."/>
            <person name="Jakkamsetti A."/>
            <person name="Pham P."/>
            <person name="Ruth R."/>
            <person name="San Lucas F."/>
            <person name="Warren J."/>
            <person name="Zhang J."/>
            <person name="Zhao Z."/>
            <person name="Zhou C."/>
            <person name="Zhu D."/>
            <person name="Lee S."/>
            <person name="Bess C."/>
            <person name="Blankenburg K."/>
            <person name="Forbes L."/>
            <person name="Fu Q."/>
            <person name="Gubbala S."/>
            <person name="Hirani K."/>
            <person name="Jayaseelan J.C."/>
            <person name="Lara F."/>
            <person name="Munidasa M."/>
            <person name="Palculict T."/>
            <person name="Patil S."/>
            <person name="Pu L.-L."/>
            <person name="Saada N."/>
            <person name="Tang L."/>
            <person name="Weissenberger G."/>
            <person name="Zhu Y."/>
            <person name="Hemphill L."/>
            <person name="Shang Y."/>
            <person name="Youmans B."/>
            <person name="Ayvaz T."/>
            <person name="Ross M."/>
            <person name="Santibanez J."/>
            <person name="Aqrawi P."/>
            <person name="Gross S."/>
            <person name="Joshi V."/>
            <person name="Fowler G."/>
            <person name="Nazareth L."/>
            <person name="Reid J."/>
            <person name="Worley K."/>
            <person name="Petrosino J."/>
            <person name="Highlander S."/>
            <person name="Gibbs R."/>
        </authorList>
    </citation>
    <scope>NUCLEOTIDE SEQUENCE [LARGE SCALE GENOMIC DNA]</scope>
    <source>
        <strain evidence="1 2">ATCC 25644</strain>
    </source>
</reference>
<protein>
    <submittedName>
        <fullName evidence="1">Uncharacterized protein</fullName>
    </submittedName>
</protein>
<evidence type="ECO:0000313" key="1">
    <source>
        <dbReference type="EMBL" id="EFZ35340.1"/>
    </source>
</evidence>